<evidence type="ECO:0000256" key="4">
    <source>
        <dbReference type="ARBA" id="ARBA00022692"/>
    </source>
</evidence>
<evidence type="ECO:0000256" key="2">
    <source>
        <dbReference type="ARBA" id="ARBA00005779"/>
    </source>
</evidence>
<dbReference type="OrthoDB" id="2678278at2"/>
<sequence>MEPFLLTILYFFIAIIIVIIGLAIFEALTKQYKDWDEIKKGNQAVALSIIGKIIGICIILAFSIYHSSHILDTLIWGVVGVILQMIAYLLFELFTRKFSVEEQLLKGNLAVGIISFGVSVGLAFVIGASIT</sequence>
<organism evidence="8 9">
    <name type="scientific">Litchfieldia salsa</name>
    <dbReference type="NCBI Taxonomy" id="930152"/>
    <lineage>
        <taxon>Bacteria</taxon>
        <taxon>Bacillati</taxon>
        <taxon>Bacillota</taxon>
        <taxon>Bacilli</taxon>
        <taxon>Bacillales</taxon>
        <taxon>Bacillaceae</taxon>
        <taxon>Litchfieldia</taxon>
    </lineage>
</organism>
<evidence type="ECO:0000313" key="9">
    <source>
        <dbReference type="Proteomes" id="UP000199159"/>
    </source>
</evidence>
<evidence type="ECO:0000256" key="6">
    <source>
        <dbReference type="ARBA" id="ARBA00023136"/>
    </source>
</evidence>
<feature type="transmembrane region" description="Helical" evidence="7">
    <location>
        <begin position="107"/>
        <end position="130"/>
    </location>
</feature>
<proteinExistence type="inferred from homology"/>
<dbReference type="InterPro" id="IPR007140">
    <property type="entry name" value="DUF350"/>
</dbReference>
<comment type="similarity">
    <text evidence="2">Belongs to the UPF0719 family.</text>
</comment>
<comment type="subcellular location">
    <subcellularLocation>
        <location evidence="1">Cell membrane</location>
        <topology evidence="1">Multi-pass membrane protein</topology>
    </subcellularLocation>
</comment>
<gene>
    <name evidence="8" type="ORF">SAMN05216565_102373</name>
</gene>
<feature type="transmembrane region" description="Helical" evidence="7">
    <location>
        <begin position="6"/>
        <end position="25"/>
    </location>
</feature>
<dbReference type="AlphaFoldDB" id="A0A1H0RT52"/>
<keyword evidence="6 7" id="KW-0472">Membrane</keyword>
<evidence type="ECO:0000313" key="8">
    <source>
        <dbReference type="EMBL" id="SDP32623.1"/>
    </source>
</evidence>
<dbReference type="Proteomes" id="UP000199159">
    <property type="component" value="Unassembled WGS sequence"/>
</dbReference>
<evidence type="ECO:0000256" key="1">
    <source>
        <dbReference type="ARBA" id="ARBA00004651"/>
    </source>
</evidence>
<dbReference type="STRING" id="930152.SAMN05216565_102373"/>
<keyword evidence="9" id="KW-1185">Reference proteome</keyword>
<keyword evidence="5 7" id="KW-1133">Transmembrane helix</keyword>
<dbReference type="Pfam" id="PF03994">
    <property type="entry name" value="DUF350"/>
    <property type="match status" value="1"/>
</dbReference>
<evidence type="ECO:0000256" key="3">
    <source>
        <dbReference type="ARBA" id="ARBA00022475"/>
    </source>
</evidence>
<accession>A0A1H0RT52</accession>
<reference evidence="9" key="1">
    <citation type="submission" date="2016-10" db="EMBL/GenBank/DDBJ databases">
        <authorList>
            <person name="Varghese N."/>
            <person name="Submissions S."/>
        </authorList>
    </citation>
    <scope>NUCLEOTIDE SEQUENCE [LARGE SCALE GENOMIC DNA]</scope>
    <source>
        <strain evidence="9">IBRC-M10078</strain>
    </source>
</reference>
<feature type="transmembrane region" description="Helical" evidence="7">
    <location>
        <begin position="45"/>
        <end position="68"/>
    </location>
</feature>
<name>A0A1H0RT52_9BACI</name>
<dbReference type="GO" id="GO:0005886">
    <property type="term" value="C:plasma membrane"/>
    <property type="evidence" value="ECO:0007669"/>
    <property type="project" value="UniProtKB-SubCell"/>
</dbReference>
<evidence type="ECO:0000256" key="7">
    <source>
        <dbReference type="SAM" id="Phobius"/>
    </source>
</evidence>
<keyword evidence="3" id="KW-1003">Cell membrane</keyword>
<dbReference type="EMBL" id="FNJU01000002">
    <property type="protein sequence ID" value="SDP32623.1"/>
    <property type="molecule type" value="Genomic_DNA"/>
</dbReference>
<protein>
    <submittedName>
        <fullName evidence="8">Putative membrane protein</fullName>
    </submittedName>
</protein>
<feature type="transmembrane region" description="Helical" evidence="7">
    <location>
        <begin position="74"/>
        <end position="95"/>
    </location>
</feature>
<evidence type="ECO:0000256" key="5">
    <source>
        <dbReference type="ARBA" id="ARBA00022989"/>
    </source>
</evidence>
<dbReference type="PANTHER" id="PTHR40043">
    <property type="entry name" value="UPF0719 INNER MEMBRANE PROTEIN YJFL"/>
    <property type="match status" value="1"/>
</dbReference>
<keyword evidence="4 7" id="KW-0812">Transmembrane</keyword>
<dbReference type="RefSeq" id="WP_090850814.1">
    <property type="nucleotide sequence ID" value="NZ_FNJU01000002.1"/>
</dbReference>
<dbReference type="PANTHER" id="PTHR40043:SF1">
    <property type="entry name" value="UPF0719 INNER MEMBRANE PROTEIN YJFL"/>
    <property type="match status" value="1"/>
</dbReference>